<dbReference type="PROSITE" id="PS51462">
    <property type="entry name" value="NUDIX"/>
    <property type="match status" value="1"/>
</dbReference>
<evidence type="ECO:0000259" key="3">
    <source>
        <dbReference type="PROSITE" id="PS51462"/>
    </source>
</evidence>
<comment type="caution">
    <text evidence="4">The sequence shown here is derived from an EMBL/GenBank/DDBJ whole genome shotgun (WGS) entry which is preliminary data.</text>
</comment>
<proteinExistence type="predicted"/>
<organism evidence="4 5">
    <name type="scientific">Polynucleobacter brandtiae</name>
    <dbReference type="NCBI Taxonomy" id="1938816"/>
    <lineage>
        <taxon>Bacteria</taxon>
        <taxon>Pseudomonadati</taxon>
        <taxon>Pseudomonadota</taxon>
        <taxon>Betaproteobacteria</taxon>
        <taxon>Burkholderiales</taxon>
        <taxon>Burkholderiaceae</taxon>
        <taxon>Polynucleobacter</taxon>
    </lineage>
</organism>
<accession>A0A2M8VYC4</accession>
<reference evidence="4 5" key="1">
    <citation type="submission" date="2017-11" db="EMBL/GenBank/DDBJ databases">
        <title>Genomic Encyclopedia of Type Strains, Phase III (KMG-III): the genomes of soil and plant-associated and newly described type strains.</title>
        <authorList>
            <person name="Whitman W."/>
        </authorList>
    </citation>
    <scope>NUCLEOTIDE SEQUENCE [LARGE SCALE GENOMIC DNA]</scope>
    <source>
        <strain evidence="4 5">UB-Domo-W1</strain>
    </source>
</reference>
<dbReference type="Gene3D" id="2.20.70.10">
    <property type="match status" value="1"/>
</dbReference>
<dbReference type="Pfam" id="PF14803">
    <property type="entry name" value="Zn_ribbon_Nudix"/>
    <property type="match status" value="1"/>
</dbReference>
<evidence type="ECO:0000256" key="2">
    <source>
        <dbReference type="ARBA" id="ARBA00022801"/>
    </source>
</evidence>
<dbReference type="GO" id="GO:0016787">
    <property type="term" value="F:hydrolase activity"/>
    <property type="evidence" value="ECO:0007669"/>
    <property type="project" value="UniProtKB-KW"/>
</dbReference>
<evidence type="ECO:0000313" key="4">
    <source>
        <dbReference type="EMBL" id="PJI82861.1"/>
    </source>
</evidence>
<dbReference type="Gene3D" id="3.90.79.10">
    <property type="entry name" value="Nucleoside Triphosphate Pyrophosphohydrolase"/>
    <property type="match status" value="1"/>
</dbReference>
<keyword evidence="2" id="KW-0378">Hydrolase</keyword>
<dbReference type="InterPro" id="IPR000086">
    <property type="entry name" value="NUDIX_hydrolase_dom"/>
</dbReference>
<dbReference type="InterPro" id="IPR029401">
    <property type="entry name" value="Nudix_N"/>
</dbReference>
<dbReference type="InterPro" id="IPR015797">
    <property type="entry name" value="NUDIX_hydrolase-like_dom_sf"/>
</dbReference>
<comment type="cofactor">
    <cofactor evidence="1">
        <name>Mg(2+)</name>
        <dbReference type="ChEBI" id="CHEBI:18420"/>
    </cofactor>
</comment>
<feature type="domain" description="Nudix hydrolase" evidence="3">
    <location>
        <begin position="36"/>
        <end position="159"/>
    </location>
</feature>
<dbReference type="PANTHER" id="PTHR43222">
    <property type="entry name" value="NUDIX HYDROLASE 23"/>
    <property type="match status" value="1"/>
</dbReference>
<dbReference type="Proteomes" id="UP000229366">
    <property type="component" value="Unassembled WGS sequence"/>
</dbReference>
<dbReference type="AlphaFoldDB" id="A0A2M8VYC4"/>
<evidence type="ECO:0000256" key="1">
    <source>
        <dbReference type="ARBA" id="ARBA00001946"/>
    </source>
</evidence>
<dbReference type="Pfam" id="PF00293">
    <property type="entry name" value="NUDIX"/>
    <property type="match status" value="1"/>
</dbReference>
<dbReference type="CDD" id="cd04511">
    <property type="entry name" value="NUDIX_Hydrolase"/>
    <property type="match status" value="1"/>
</dbReference>
<keyword evidence="5" id="KW-1185">Reference proteome</keyword>
<dbReference type="RefSeq" id="WP_100378623.1">
    <property type="nucleotide sequence ID" value="NZ_CBCSBW010000001.1"/>
</dbReference>
<evidence type="ECO:0000313" key="5">
    <source>
        <dbReference type="Proteomes" id="UP000229366"/>
    </source>
</evidence>
<gene>
    <name evidence="4" type="ORF">B0G85_0249</name>
</gene>
<protein>
    <submittedName>
        <fullName evidence="4">ADP-ribose pyrophosphatase YjhB (NUDIX family)</fullName>
    </submittedName>
</protein>
<dbReference type="SUPFAM" id="SSF55811">
    <property type="entry name" value="Nudix"/>
    <property type="match status" value="1"/>
</dbReference>
<dbReference type="InterPro" id="IPR020084">
    <property type="entry name" value="NUDIX_hydrolase_CS"/>
</dbReference>
<name>A0A2M8VYC4_9BURK</name>
<dbReference type="PANTHER" id="PTHR43222:SF2">
    <property type="entry name" value="NUDIX HYDROLASE 23, CHLOROPLASTIC"/>
    <property type="match status" value="1"/>
</dbReference>
<dbReference type="PROSITE" id="PS00893">
    <property type="entry name" value="NUDIX_BOX"/>
    <property type="match status" value="1"/>
</dbReference>
<sequence>MKFCSQCAAPITAKIPAGDSRERHVCESCGIVHYQNPRNVVGTIPVYGDQILLCRRAIEPRHGFWTLPAGFMELGESTAAGAARETLEEAGVKAAIGPLYALLNVPHAEQVHLFYLASMATSEFEAGDESLEVALFYEHEIPWHELAFPTIKQTLEWFFADRAAGIFKKSQQVSVRSRDILSSEKIKA</sequence>
<dbReference type="OrthoDB" id="5417595at2"/>
<dbReference type="EMBL" id="PGTX01000001">
    <property type="protein sequence ID" value="PJI82861.1"/>
    <property type="molecule type" value="Genomic_DNA"/>
</dbReference>